<protein>
    <recommendedName>
        <fullName evidence="3">CdiI immunity protein domain-containing protein</fullName>
    </recommendedName>
</protein>
<dbReference type="Proteomes" id="UP000755585">
    <property type="component" value="Unassembled WGS sequence"/>
</dbReference>
<evidence type="ECO:0008006" key="3">
    <source>
        <dbReference type="Google" id="ProtNLM"/>
    </source>
</evidence>
<gene>
    <name evidence="1" type="ORF">JOF29_000167</name>
</gene>
<evidence type="ECO:0000313" key="2">
    <source>
        <dbReference type="Proteomes" id="UP000755585"/>
    </source>
</evidence>
<reference evidence="1 2" key="1">
    <citation type="submission" date="2021-03" db="EMBL/GenBank/DDBJ databases">
        <title>Sequencing the genomes of 1000 actinobacteria strains.</title>
        <authorList>
            <person name="Klenk H.-P."/>
        </authorList>
    </citation>
    <scope>NUCLEOTIDE SEQUENCE [LARGE SCALE GENOMIC DNA]</scope>
    <source>
        <strain evidence="1 2">DSM 18824</strain>
    </source>
</reference>
<name>A0ABS4UBR3_9ACTN</name>
<proteinExistence type="predicted"/>
<comment type="caution">
    <text evidence="1">The sequence shown here is derived from an EMBL/GenBank/DDBJ whole genome shotgun (WGS) entry which is preliminary data.</text>
</comment>
<evidence type="ECO:0000313" key="1">
    <source>
        <dbReference type="EMBL" id="MBP2349084.1"/>
    </source>
</evidence>
<accession>A0ABS4UBR3</accession>
<sequence>MPQIDRYWLDDKSVPFGTFLRYMEKYYHPEIRNDNYDALVARARLSDPSDVGLATFKSELGSLLKGNREGIHRLAIVTAAGYDDWDTDDEFLAWLWHELYPSEPVPTSAVSESD</sequence>
<organism evidence="1 2">
    <name type="scientific">Kribbella aluminosa</name>
    <dbReference type="NCBI Taxonomy" id="416017"/>
    <lineage>
        <taxon>Bacteria</taxon>
        <taxon>Bacillati</taxon>
        <taxon>Actinomycetota</taxon>
        <taxon>Actinomycetes</taxon>
        <taxon>Propionibacteriales</taxon>
        <taxon>Kribbellaceae</taxon>
        <taxon>Kribbella</taxon>
    </lineage>
</organism>
<keyword evidence="2" id="KW-1185">Reference proteome</keyword>
<dbReference type="EMBL" id="JAGINT010000001">
    <property type="protein sequence ID" value="MBP2349084.1"/>
    <property type="molecule type" value="Genomic_DNA"/>
</dbReference>
<dbReference type="RefSeq" id="WP_209692301.1">
    <property type="nucleotide sequence ID" value="NZ_BAAAVU010000028.1"/>
</dbReference>